<proteinExistence type="predicted"/>
<sequence length="53" mass="6473">VIKAILPYVYYFKLLNKFCYYNIFYISLLYFIVTNLLFYQQILPPPLIEINSK</sequence>
<keyword evidence="1" id="KW-0472">Membrane</keyword>
<reference evidence="2" key="1">
    <citation type="journal article" date="2020" name="Stud. Mycol.">
        <title>101 Dothideomycetes genomes: a test case for predicting lifestyles and emergence of pathogens.</title>
        <authorList>
            <person name="Haridas S."/>
            <person name="Albert R."/>
            <person name="Binder M."/>
            <person name="Bloem J."/>
            <person name="Labutti K."/>
            <person name="Salamov A."/>
            <person name="Andreopoulos B."/>
            <person name="Baker S."/>
            <person name="Barry K."/>
            <person name="Bills G."/>
            <person name="Bluhm B."/>
            <person name="Cannon C."/>
            <person name="Castanera R."/>
            <person name="Culley D."/>
            <person name="Daum C."/>
            <person name="Ezra D."/>
            <person name="Gonzalez J."/>
            <person name="Henrissat B."/>
            <person name="Kuo A."/>
            <person name="Liang C."/>
            <person name="Lipzen A."/>
            <person name="Lutzoni F."/>
            <person name="Magnuson J."/>
            <person name="Mondo S."/>
            <person name="Nolan M."/>
            <person name="Ohm R."/>
            <person name="Pangilinan J."/>
            <person name="Park H.-J."/>
            <person name="Ramirez L."/>
            <person name="Alfaro M."/>
            <person name="Sun H."/>
            <person name="Tritt A."/>
            <person name="Yoshinaga Y."/>
            <person name="Zwiers L.-H."/>
            <person name="Turgeon B."/>
            <person name="Goodwin S."/>
            <person name="Spatafora J."/>
            <person name="Crous P."/>
            <person name="Grigoriev I."/>
        </authorList>
    </citation>
    <scope>NUCLEOTIDE SEQUENCE</scope>
    <source>
        <strain evidence="2">CBS 207.26</strain>
    </source>
</reference>
<evidence type="ECO:0000313" key="2">
    <source>
        <dbReference type="EMBL" id="KAF2184992.1"/>
    </source>
</evidence>
<keyword evidence="1" id="KW-0812">Transmembrane</keyword>
<evidence type="ECO:0000313" key="3">
    <source>
        <dbReference type="Proteomes" id="UP000800200"/>
    </source>
</evidence>
<evidence type="ECO:0000256" key="1">
    <source>
        <dbReference type="SAM" id="Phobius"/>
    </source>
</evidence>
<name>A0A6A6E2P9_9PEZI</name>
<dbReference type="EMBL" id="ML994635">
    <property type="protein sequence ID" value="KAF2184992.1"/>
    <property type="molecule type" value="Genomic_DNA"/>
</dbReference>
<dbReference type="AlphaFoldDB" id="A0A6A6E2P9"/>
<dbReference type="Proteomes" id="UP000800200">
    <property type="component" value="Unassembled WGS sequence"/>
</dbReference>
<feature type="transmembrane region" description="Helical" evidence="1">
    <location>
        <begin position="20"/>
        <end position="39"/>
    </location>
</feature>
<gene>
    <name evidence="2" type="ORF">K469DRAFT_577576</name>
</gene>
<keyword evidence="3" id="KW-1185">Reference proteome</keyword>
<keyword evidence="1" id="KW-1133">Transmembrane helix</keyword>
<accession>A0A6A6E2P9</accession>
<protein>
    <submittedName>
        <fullName evidence="2">Uncharacterized protein</fullName>
    </submittedName>
</protein>
<feature type="non-terminal residue" evidence="2">
    <location>
        <position position="1"/>
    </location>
</feature>
<organism evidence="2 3">
    <name type="scientific">Zopfia rhizophila CBS 207.26</name>
    <dbReference type="NCBI Taxonomy" id="1314779"/>
    <lineage>
        <taxon>Eukaryota</taxon>
        <taxon>Fungi</taxon>
        <taxon>Dikarya</taxon>
        <taxon>Ascomycota</taxon>
        <taxon>Pezizomycotina</taxon>
        <taxon>Dothideomycetes</taxon>
        <taxon>Dothideomycetes incertae sedis</taxon>
        <taxon>Zopfiaceae</taxon>
        <taxon>Zopfia</taxon>
    </lineage>
</organism>